<evidence type="ECO:0000256" key="2">
    <source>
        <dbReference type="ARBA" id="ARBA00004275"/>
    </source>
</evidence>
<dbReference type="InterPro" id="IPR051264">
    <property type="entry name" value="FAD-oxidored/transferase_4"/>
</dbReference>
<name>A0A9P0PZ17_ACAOB</name>
<dbReference type="EMBL" id="CAKOFQ010007585">
    <property type="protein sequence ID" value="CAH2004347.1"/>
    <property type="molecule type" value="Genomic_DNA"/>
</dbReference>
<dbReference type="InterPro" id="IPR016164">
    <property type="entry name" value="FAD-linked_Oxase-like_C"/>
</dbReference>
<evidence type="ECO:0000313" key="14">
    <source>
        <dbReference type="EMBL" id="CAH2004347.1"/>
    </source>
</evidence>
<gene>
    <name evidence="14" type="ORF">ACAOBT_LOCUS27938</name>
</gene>
<dbReference type="Gene3D" id="3.30.465.10">
    <property type="match status" value="1"/>
</dbReference>
<dbReference type="InterPro" id="IPR016169">
    <property type="entry name" value="FAD-bd_PCMH_sub2"/>
</dbReference>
<dbReference type="OrthoDB" id="5332616at2759"/>
<evidence type="ECO:0000256" key="3">
    <source>
        <dbReference type="ARBA" id="ARBA00008000"/>
    </source>
</evidence>
<dbReference type="AlphaFoldDB" id="A0A9P0PZ17"/>
<dbReference type="InterPro" id="IPR016171">
    <property type="entry name" value="Vanillyl_alc_oxidase_C-sub2"/>
</dbReference>
<dbReference type="SUPFAM" id="SSF56176">
    <property type="entry name" value="FAD-binding/transporter-associated domain-like"/>
    <property type="match status" value="1"/>
</dbReference>
<protein>
    <recommendedName>
        <fullName evidence="10">D-2-hydroxyglutarate dehydrogenase, mitochondrial</fullName>
        <ecNumber evidence="9">1.1.99.39</ecNumber>
    </recommendedName>
</protein>
<evidence type="ECO:0000256" key="12">
    <source>
        <dbReference type="ARBA" id="ARBA00049267"/>
    </source>
</evidence>
<comment type="subunit">
    <text evidence="4">Homodimer.</text>
</comment>
<keyword evidence="7" id="KW-0560">Oxidoreductase</keyword>
<dbReference type="Proteomes" id="UP001152888">
    <property type="component" value="Unassembled WGS sequence"/>
</dbReference>
<dbReference type="Gene3D" id="3.30.43.10">
    <property type="entry name" value="Uridine Diphospho-n-acetylenolpyruvylglucosamine Reductase, domain 2"/>
    <property type="match status" value="1"/>
</dbReference>
<dbReference type="InterPro" id="IPR036318">
    <property type="entry name" value="FAD-bd_PCMH-like_sf"/>
</dbReference>
<dbReference type="GO" id="GO:0005739">
    <property type="term" value="C:mitochondrion"/>
    <property type="evidence" value="ECO:0007669"/>
    <property type="project" value="TreeGrafter"/>
</dbReference>
<keyword evidence="5" id="KW-0285">Flavoprotein</keyword>
<organism evidence="14 15">
    <name type="scientific">Acanthoscelides obtectus</name>
    <name type="common">Bean weevil</name>
    <name type="synonym">Bruchus obtectus</name>
    <dbReference type="NCBI Taxonomy" id="200917"/>
    <lineage>
        <taxon>Eukaryota</taxon>
        <taxon>Metazoa</taxon>
        <taxon>Ecdysozoa</taxon>
        <taxon>Arthropoda</taxon>
        <taxon>Hexapoda</taxon>
        <taxon>Insecta</taxon>
        <taxon>Pterygota</taxon>
        <taxon>Neoptera</taxon>
        <taxon>Endopterygota</taxon>
        <taxon>Coleoptera</taxon>
        <taxon>Polyphaga</taxon>
        <taxon>Cucujiformia</taxon>
        <taxon>Chrysomeloidea</taxon>
        <taxon>Chrysomelidae</taxon>
        <taxon>Bruchinae</taxon>
        <taxon>Bruchini</taxon>
        <taxon>Acanthoscelides</taxon>
    </lineage>
</organism>
<comment type="cofactor">
    <cofactor evidence="1">
        <name>FAD</name>
        <dbReference type="ChEBI" id="CHEBI:57692"/>
    </cofactor>
</comment>
<reference evidence="14" key="1">
    <citation type="submission" date="2022-03" db="EMBL/GenBank/DDBJ databases">
        <authorList>
            <person name="Sayadi A."/>
        </authorList>
    </citation>
    <scope>NUCLEOTIDE SEQUENCE</scope>
</reference>
<comment type="catalytic activity">
    <reaction evidence="12">
        <text>(R)-malate + A = oxaloacetate + AH2</text>
        <dbReference type="Rhea" id="RHEA:67460"/>
        <dbReference type="ChEBI" id="CHEBI:13193"/>
        <dbReference type="ChEBI" id="CHEBI:15588"/>
        <dbReference type="ChEBI" id="CHEBI:16452"/>
        <dbReference type="ChEBI" id="CHEBI:17499"/>
    </reaction>
    <physiologicalReaction direction="left-to-right" evidence="12">
        <dbReference type="Rhea" id="RHEA:67461"/>
    </physiologicalReaction>
</comment>
<dbReference type="Gene3D" id="3.30.70.2740">
    <property type="match status" value="1"/>
</dbReference>
<dbReference type="InterPro" id="IPR004113">
    <property type="entry name" value="FAD-bd_oxidored_4_C"/>
</dbReference>
<dbReference type="InterPro" id="IPR006094">
    <property type="entry name" value="Oxid_FAD_bind_N"/>
</dbReference>
<dbReference type="GO" id="GO:0071949">
    <property type="term" value="F:FAD binding"/>
    <property type="evidence" value="ECO:0007669"/>
    <property type="project" value="InterPro"/>
</dbReference>
<dbReference type="Gene3D" id="3.30.70.2190">
    <property type="match status" value="1"/>
</dbReference>
<dbReference type="GO" id="GO:0005777">
    <property type="term" value="C:peroxisome"/>
    <property type="evidence" value="ECO:0007669"/>
    <property type="project" value="UniProtKB-SubCell"/>
</dbReference>
<dbReference type="PANTHER" id="PTHR43716">
    <property type="entry name" value="D-2-HYDROXYGLUTARATE DEHYDROGENASE, MITOCHONDRIAL"/>
    <property type="match status" value="1"/>
</dbReference>
<sequence>MNTALFDCKATIIMHGIMFLRKTNRVGCRVENIGFLSDTTQKFPVERGEFNKLNNGHKGFFRQLLGDYRVITDNHDLVKYNNDWFGYVKGCSQIVLKPKTTEEVSQILSFCNENRLAICLQGGNTDVVGASVPVFDEIVVSTELMNEIIDLDENSGVIICQAGCVLENIDKKLEGSGLMVPLDLGAKGSCHIGGNVATNAGGLRLLRYGNLHGNVLGLEVVKANGEVIDCLSTLKKDNTGFHLKHLFIGSEGTLGFITKVSLQCPPRARSINVAFLGLQNFDKVLKTFRKAKEDLCEILSAFEVIDSTSMEFAKETVGITSPIGDYPYYLLIETSGSNPEHDADKLYKFLDLVLVKHLALNGTLATEPAKVNAIWAIREKIPEGFKHSSVLCYDFSLPLSKYFDLVEDMRNHMGSLAKKVFGFGHLGDGNLHLQIEVNEMSKEVRDHVEPNVFERVKQMNGSISAEHGMGFLKANYLSFANPPSKVEMMRNLKSMLDPKGILNPYKVFPWTYS</sequence>
<proteinExistence type="inferred from homology"/>
<dbReference type="FunFam" id="3.30.43.10:FF:000011">
    <property type="entry name" value="D-lactate dehydrogenase (Cytochrome)"/>
    <property type="match status" value="1"/>
</dbReference>
<evidence type="ECO:0000256" key="10">
    <source>
        <dbReference type="ARBA" id="ARBA00039639"/>
    </source>
</evidence>
<evidence type="ECO:0000256" key="9">
    <source>
        <dbReference type="ARBA" id="ARBA00039003"/>
    </source>
</evidence>
<keyword evidence="8" id="KW-0576">Peroxisome</keyword>
<evidence type="ECO:0000256" key="7">
    <source>
        <dbReference type="ARBA" id="ARBA00023002"/>
    </source>
</evidence>
<dbReference type="PANTHER" id="PTHR43716:SF1">
    <property type="entry name" value="D-2-HYDROXYGLUTARATE DEHYDROGENASE, MITOCHONDRIAL"/>
    <property type="match status" value="1"/>
</dbReference>
<evidence type="ECO:0000313" key="15">
    <source>
        <dbReference type="Proteomes" id="UP001152888"/>
    </source>
</evidence>
<evidence type="ECO:0000256" key="6">
    <source>
        <dbReference type="ARBA" id="ARBA00022827"/>
    </source>
</evidence>
<dbReference type="Gene3D" id="1.10.45.10">
    <property type="entry name" value="Vanillyl-alcohol Oxidase, Chain A, domain 4"/>
    <property type="match status" value="1"/>
</dbReference>
<evidence type="ECO:0000256" key="4">
    <source>
        <dbReference type="ARBA" id="ARBA00011738"/>
    </source>
</evidence>
<keyword evidence="15" id="KW-1185">Reference proteome</keyword>
<feature type="domain" description="FAD-binding PCMH-type" evidence="13">
    <location>
        <begin position="87"/>
        <end position="267"/>
    </location>
</feature>
<dbReference type="FunFam" id="3.30.465.10:FF:000001">
    <property type="entry name" value="D-2-hydroxyglutarate dehydrogenase, mitochondrial"/>
    <property type="match status" value="1"/>
</dbReference>
<evidence type="ECO:0000259" key="13">
    <source>
        <dbReference type="PROSITE" id="PS51387"/>
    </source>
</evidence>
<comment type="function">
    <text evidence="11">Catalyzes the oxidation of D-2-hydroxyglutarate (D-2-HG) to alpha-ketoglutarate. Also catalyzes the oxidation of other D-2-hydroxyacids, such as D-malate (D-MAL) and D-lactate (D-LAC). Exhibits high activities towards D-2-HG and D-MAL but a very weak activity towards D-LAC.</text>
</comment>
<dbReference type="InterPro" id="IPR016167">
    <property type="entry name" value="FAD-bd_PCMH_sub1"/>
</dbReference>
<evidence type="ECO:0000256" key="11">
    <source>
        <dbReference type="ARBA" id="ARBA00045410"/>
    </source>
</evidence>
<dbReference type="FunFam" id="1.10.45.10:FF:000001">
    <property type="entry name" value="D-lactate dehydrogenase mitochondrial"/>
    <property type="match status" value="1"/>
</dbReference>
<dbReference type="Pfam" id="PF01565">
    <property type="entry name" value="FAD_binding_4"/>
    <property type="match status" value="1"/>
</dbReference>
<keyword evidence="6" id="KW-0274">FAD</keyword>
<dbReference type="EC" id="1.1.99.39" evidence="9"/>
<evidence type="ECO:0000256" key="1">
    <source>
        <dbReference type="ARBA" id="ARBA00001974"/>
    </source>
</evidence>
<comment type="subcellular location">
    <subcellularLocation>
        <location evidence="2">Peroxisome</location>
    </subcellularLocation>
</comment>
<dbReference type="GO" id="GO:0051990">
    <property type="term" value="F:(R)-2-hydroxyglutarate dehydrogenase activity"/>
    <property type="evidence" value="ECO:0007669"/>
    <property type="project" value="UniProtKB-EC"/>
</dbReference>
<dbReference type="Pfam" id="PF02913">
    <property type="entry name" value="FAD-oxidase_C"/>
    <property type="match status" value="1"/>
</dbReference>
<evidence type="ECO:0000256" key="5">
    <source>
        <dbReference type="ARBA" id="ARBA00022630"/>
    </source>
</evidence>
<comment type="caution">
    <text evidence="14">The sequence shown here is derived from an EMBL/GenBank/DDBJ whole genome shotgun (WGS) entry which is preliminary data.</text>
</comment>
<evidence type="ECO:0000256" key="8">
    <source>
        <dbReference type="ARBA" id="ARBA00023140"/>
    </source>
</evidence>
<dbReference type="SUPFAM" id="SSF55103">
    <property type="entry name" value="FAD-linked oxidases, C-terminal domain"/>
    <property type="match status" value="1"/>
</dbReference>
<accession>A0A9P0PZ17</accession>
<dbReference type="FunFam" id="3.30.70.2190:FF:000001">
    <property type="entry name" value="D-2-hydroxyglutarate dehydrogenase mitochondrial"/>
    <property type="match status" value="1"/>
</dbReference>
<dbReference type="InterPro" id="IPR016166">
    <property type="entry name" value="FAD-bd_PCMH"/>
</dbReference>
<dbReference type="PROSITE" id="PS51387">
    <property type="entry name" value="FAD_PCMH"/>
    <property type="match status" value="1"/>
</dbReference>
<comment type="similarity">
    <text evidence="3">Belongs to the FAD-binding oxidoreductase/transferase type 4 family.</text>
</comment>